<dbReference type="InterPro" id="IPR006133">
    <property type="entry name" value="DNA-dir_DNA_pol_B_exonuc"/>
</dbReference>
<keyword evidence="3" id="KW-0808">Transferase</keyword>
<sequence length="744" mass="84771">MDDLHLTDTPLLFGADPTEGVVAAELAGRFIRLFIRTPHGAVFRDVPFRPFIVLTEPDLLSGFRGDVELRPLAGPGELRHLALFRDWHDCTEAKELLAKRSGHTPSAPGAPYLFLSDPVHQHLLLTGTTLFKGVEFAQLRRLALDIETACAPGFEFSNPAREEDRILSIAVMEEGGFEAYLSGHELDEREMLERLTAIIRERDPDVIEGHNLFRFDLEYLRVRAARHGVRLAWGRDGSVPRVHPSRFTVAERAVDYPRWDIYGRSVIDTYFLLLIYDVTSRELESHGLKQAARHFGIAAPDRVYLDRQAMDEIFRTDPESLRRYNLDDVRETLALSRLLSYSWFLQARIFPYTYQTCVIRGNATRINALFLREYLRQERAVPIPTGEATPFEGGYTDIFETGVLSPIVHCDVASLYPSLMLAYGIAPARENLGLYLPLLKSLREFRLRAKALARQAEEPHEREYYDALQQTFKILINSFYGYLGTTLHPFADVRAAAEVTRLGRETIGTMLQWLRDRGAHPVEVDTDGIYFIPPPGITSPEQEQSLVSELSATLPEGIEVELDGRYHAMFSYKMKNYALLGHDGAVRVKGSALKSRGIERYLREFMAEMIRLLLTGEGEAIPLLHDEYARRLRDHLIPVDRLARTETLGESPATYLQKVRQGKRNPSAAFEIALKADHEYRAGDQISYYVAGRGKGVTVYESCKPASRYDPARPDENTEYYLDKLRQMLKRFAPFLPRERSLFD</sequence>
<keyword evidence="11" id="KW-1185">Reference proteome</keyword>
<dbReference type="CDD" id="cd05785">
    <property type="entry name" value="DNA_polB_like2_exo"/>
    <property type="match status" value="1"/>
</dbReference>
<dbReference type="SMART" id="SM00486">
    <property type="entry name" value="POLBc"/>
    <property type="match status" value="1"/>
</dbReference>
<gene>
    <name evidence="10" type="ORF">GPICK_14605</name>
</gene>
<dbReference type="STRING" id="345632.GPICK_14605"/>
<feature type="domain" description="DNA-directed DNA polymerase family B multifunctional" evidence="8">
    <location>
        <begin position="436"/>
        <end position="731"/>
    </location>
</feature>
<dbReference type="PANTHER" id="PTHR10322">
    <property type="entry name" value="DNA POLYMERASE CATALYTIC SUBUNIT"/>
    <property type="match status" value="1"/>
</dbReference>
<dbReference type="InterPro" id="IPR042087">
    <property type="entry name" value="DNA_pol_B_thumb"/>
</dbReference>
<dbReference type="EC" id="2.7.7.7" evidence="2"/>
<evidence type="ECO:0000313" key="10">
    <source>
        <dbReference type="EMBL" id="AJE04420.1"/>
    </source>
</evidence>
<evidence type="ECO:0000259" key="9">
    <source>
        <dbReference type="Pfam" id="PF03104"/>
    </source>
</evidence>
<name>A0A0B5BIX5_9BACT</name>
<evidence type="ECO:0000256" key="6">
    <source>
        <dbReference type="ARBA" id="ARBA00023125"/>
    </source>
</evidence>
<keyword evidence="6" id="KW-0238">DNA-binding</keyword>
<dbReference type="CDD" id="cd05538">
    <property type="entry name" value="POLBc_Pol_II_B"/>
    <property type="match status" value="1"/>
</dbReference>
<dbReference type="GO" id="GO:0003887">
    <property type="term" value="F:DNA-directed DNA polymerase activity"/>
    <property type="evidence" value="ECO:0007669"/>
    <property type="project" value="UniProtKB-KW"/>
</dbReference>
<dbReference type="InterPro" id="IPR036397">
    <property type="entry name" value="RNaseH_sf"/>
</dbReference>
<proteinExistence type="inferred from homology"/>
<dbReference type="Pfam" id="PF03104">
    <property type="entry name" value="DNA_pol_B_exo1"/>
    <property type="match status" value="1"/>
</dbReference>
<evidence type="ECO:0000256" key="2">
    <source>
        <dbReference type="ARBA" id="ARBA00012417"/>
    </source>
</evidence>
<dbReference type="GO" id="GO:0003677">
    <property type="term" value="F:DNA binding"/>
    <property type="evidence" value="ECO:0007669"/>
    <property type="project" value="UniProtKB-KW"/>
</dbReference>
<dbReference type="Proteomes" id="UP000057609">
    <property type="component" value="Chromosome"/>
</dbReference>
<dbReference type="InterPro" id="IPR012337">
    <property type="entry name" value="RNaseH-like_sf"/>
</dbReference>
<dbReference type="SUPFAM" id="SSF56672">
    <property type="entry name" value="DNA/RNA polymerases"/>
    <property type="match status" value="1"/>
</dbReference>
<dbReference type="SUPFAM" id="SSF53098">
    <property type="entry name" value="Ribonuclease H-like"/>
    <property type="match status" value="1"/>
</dbReference>
<dbReference type="OrthoDB" id="52005at2"/>
<evidence type="ECO:0000256" key="3">
    <source>
        <dbReference type="ARBA" id="ARBA00022679"/>
    </source>
</evidence>
<dbReference type="KEGG" id="gpi:GPICK_14605"/>
<dbReference type="InterPro" id="IPR023211">
    <property type="entry name" value="DNA_pol_palm_dom_sf"/>
</dbReference>
<dbReference type="EMBL" id="CP009788">
    <property type="protein sequence ID" value="AJE04420.1"/>
    <property type="molecule type" value="Genomic_DNA"/>
</dbReference>
<evidence type="ECO:0000256" key="1">
    <source>
        <dbReference type="ARBA" id="ARBA00005755"/>
    </source>
</evidence>
<evidence type="ECO:0000256" key="7">
    <source>
        <dbReference type="ARBA" id="ARBA00049244"/>
    </source>
</evidence>
<organism evidence="10 11">
    <name type="scientific">Geobacter pickeringii</name>
    <dbReference type="NCBI Taxonomy" id="345632"/>
    <lineage>
        <taxon>Bacteria</taxon>
        <taxon>Pseudomonadati</taxon>
        <taxon>Thermodesulfobacteriota</taxon>
        <taxon>Desulfuromonadia</taxon>
        <taxon>Geobacterales</taxon>
        <taxon>Geobacteraceae</taxon>
        <taxon>Geobacter</taxon>
    </lineage>
</organism>
<dbReference type="Gene3D" id="3.30.420.10">
    <property type="entry name" value="Ribonuclease H-like superfamily/Ribonuclease H"/>
    <property type="match status" value="1"/>
</dbReference>
<dbReference type="InterPro" id="IPR043502">
    <property type="entry name" value="DNA/RNA_pol_sf"/>
</dbReference>
<accession>A0A0B5BIX5</accession>
<comment type="similarity">
    <text evidence="1">Belongs to the DNA polymerase type-B family.</text>
</comment>
<evidence type="ECO:0000259" key="8">
    <source>
        <dbReference type="Pfam" id="PF00136"/>
    </source>
</evidence>
<dbReference type="AlphaFoldDB" id="A0A0B5BIX5"/>
<dbReference type="Gene3D" id="1.10.132.60">
    <property type="entry name" value="DNA polymerase family B, C-terminal domain"/>
    <property type="match status" value="1"/>
</dbReference>
<dbReference type="InterPro" id="IPR006172">
    <property type="entry name" value="DNA-dir_DNA_pol_B"/>
</dbReference>
<dbReference type="HOGENOM" id="CLU_000203_6_1_7"/>
<keyword evidence="5" id="KW-0239">DNA-directed DNA polymerase</keyword>
<dbReference type="Pfam" id="PF00136">
    <property type="entry name" value="DNA_pol_B"/>
    <property type="match status" value="1"/>
</dbReference>
<dbReference type="InterPro" id="IPR050240">
    <property type="entry name" value="DNA_pol_type-B"/>
</dbReference>
<evidence type="ECO:0000256" key="5">
    <source>
        <dbReference type="ARBA" id="ARBA00022932"/>
    </source>
</evidence>
<dbReference type="InterPro" id="IPR006134">
    <property type="entry name" value="DNA-dir_DNA_pol_B_multi_dom"/>
</dbReference>
<dbReference type="PANTHER" id="PTHR10322:SF23">
    <property type="entry name" value="DNA POLYMERASE DELTA CATALYTIC SUBUNIT"/>
    <property type="match status" value="1"/>
</dbReference>
<evidence type="ECO:0000313" key="11">
    <source>
        <dbReference type="Proteomes" id="UP000057609"/>
    </source>
</evidence>
<reference evidence="10 11" key="1">
    <citation type="journal article" date="2015" name="Genome Announc.">
        <title>Complete Genome of Geobacter pickeringii G13T, a Metal-Reducing Isolate from Sedimentary Kaolin Deposits.</title>
        <authorList>
            <person name="Badalamenti J.P."/>
            <person name="Bond D.R."/>
        </authorList>
    </citation>
    <scope>NUCLEOTIDE SEQUENCE [LARGE SCALE GENOMIC DNA]</scope>
    <source>
        <strain evidence="10 11">G13</strain>
    </source>
</reference>
<comment type="catalytic activity">
    <reaction evidence="7">
        <text>DNA(n) + a 2'-deoxyribonucleoside 5'-triphosphate = DNA(n+1) + diphosphate</text>
        <dbReference type="Rhea" id="RHEA:22508"/>
        <dbReference type="Rhea" id="RHEA-COMP:17339"/>
        <dbReference type="Rhea" id="RHEA-COMP:17340"/>
        <dbReference type="ChEBI" id="CHEBI:33019"/>
        <dbReference type="ChEBI" id="CHEBI:61560"/>
        <dbReference type="ChEBI" id="CHEBI:173112"/>
        <dbReference type="EC" id="2.7.7.7"/>
    </reaction>
</comment>
<feature type="domain" description="DNA-directed DNA polymerase family B exonuclease" evidence="9">
    <location>
        <begin position="187"/>
        <end position="270"/>
    </location>
</feature>
<keyword evidence="4" id="KW-0548">Nucleotidyltransferase</keyword>
<protein>
    <recommendedName>
        <fullName evidence="2">DNA-directed DNA polymerase</fullName>
        <ecNumber evidence="2">2.7.7.7</ecNumber>
    </recommendedName>
</protein>
<dbReference type="GO" id="GO:0000166">
    <property type="term" value="F:nucleotide binding"/>
    <property type="evidence" value="ECO:0007669"/>
    <property type="project" value="InterPro"/>
</dbReference>
<evidence type="ECO:0000256" key="4">
    <source>
        <dbReference type="ARBA" id="ARBA00022695"/>
    </source>
</evidence>
<dbReference type="Gene3D" id="3.90.1600.10">
    <property type="entry name" value="Palm domain of DNA polymerase"/>
    <property type="match status" value="1"/>
</dbReference>